<dbReference type="Pfam" id="PF13650">
    <property type="entry name" value="Asp_protease_2"/>
    <property type="match status" value="1"/>
</dbReference>
<feature type="domain" description="Peptidase A2" evidence="2">
    <location>
        <begin position="39"/>
        <end position="72"/>
    </location>
</feature>
<dbReference type="PROSITE" id="PS50175">
    <property type="entry name" value="ASP_PROT_RETROV"/>
    <property type="match status" value="1"/>
</dbReference>
<dbReference type="InterPro" id="IPR021109">
    <property type="entry name" value="Peptidase_aspartic_dom_sf"/>
</dbReference>
<dbReference type="AlphaFoldDB" id="A0A1A9LGF0"/>
<protein>
    <recommendedName>
        <fullName evidence="2">Peptidase A2 domain-containing protein</fullName>
    </recommendedName>
</protein>
<gene>
    <name evidence="3" type="ORF">A7A78_08610</name>
</gene>
<evidence type="ECO:0000259" key="2">
    <source>
        <dbReference type="PROSITE" id="PS50175"/>
    </source>
</evidence>
<evidence type="ECO:0000313" key="4">
    <source>
        <dbReference type="Proteomes" id="UP000077552"/>
    </source>
</evidence>
<dbReference type="InterPro" id="IPR001995">
    <property type="entry name" value="Peptidase_A2_cat"/>
</dbReference>
<evidence type="ECO:0000256" key="1">
    <source>
        <dbReference type="ARBA" id="ARBA00022801"/>
    </source>
</evidence>
<evidence type="ECO:0000313" key="3">
    <source>
        <dbReference type="EMBL" id="OAD92290.1"/>
    </source>
</evidence>
<dbReference type="EMBL" id="LXIE01000002">
    <property type="protein sequence ID" value="OAD92290.1"/>
    <property type="molecule type" value="Genomic_DNA"/>
</dbReference>
<dbReference type="PROSITE" id="PS00141">
    <property type="entry name" value="ASP_PROTEASE"/>
    <property type="match status" value="1"/>
</dbReference>
<name>A0A1A9LGF0_9FLAO</name>
<dbReference type="Proteomes" id="UP000077552">
    <property type="component" value="Unassembled WGS sequence"/>
</dbReference>
<proteinExistence type="predicted"/>
<reference evidence="3 4" key="1">
    <citation type="submission" date="2016-05" db="EMBL/GenBank/DDBJ databases">
        <title>Genome sequencing of Vitellibacter soesokkakensis RSSK-12.</title>
        <authorList>
            <person name="Thevarajoo S."/>
            <person name="Selvaratnam C."/>
            <person name="Goh K.M."/>
            <person name="Chan K.-G."/>
            <person name="Chong C.S."/>
        </authorList>
    </citation>
    <scope>NUCLEOTIDE SEQUENCE [LARGE SCALE GENOMIC DNA]</scope>
    <source>
        <strain evidence="3 4">RSSK-12</strain>
    </source>
</reference>
<comment type="caution">
    <text evidence="3">The sequence shown here is derived from an EMBL/GenBank/DDBJ whole genome shotgun (WGS) entry which is preliminary data.</text>
</comment>
<dbReference type="STRING" id="1385699.A7A78_08610"/>
<organism evidence="3 4">
    <name type="scientific">Aequorivita soesokkakensis</name>
    <dbReference type="NCBI Taxonomy" id="1385699"/>
    <lineage>
        <taxon>Bacteria</taxon>
        <taxon>Pseudomonadati</taxon>
        <taxon>Bacteroidota</taxon>
        <taxon>Flavobacteriia</taxon>
        <taxon>Flavobacteriales</taxon>
        <taxon>Flavobacteriaceae</taxon>
        <taxon>Aequorivita</taxon>
    </lineage>
</organism>
<keyword evidence="4" id="KW-1185">Reference proteome</keyword>
<dbReference type="InterPro" id="IPR001969">
    <property type="entry name" value="Aspartic_peptidase_AS"/>
</dbReference>
<sequence length="377" mass="42644">MLECANQGTVTNDNYNSEIPFRYIDGYIFIDIVQNGTAYNFLFDTGAEATVIDKSIIDEFQYKPYSTSSISGPLITNQDVNTITLSSMYVSKVEFINIGAVSIDMKFAKPMFCAKVDGIIGSTLLKKSKWQIDYEEKVIRFSDAISKLLPQEPAYKLTTSLPAQGWGTETIALNIDGYVSQFNFDTGNGRESIVLKPSELKNFIVADKNSIIEYGFTKSDLGYKLIAEKLTLGNLQLSNQSISFRRDVGNFQLVGNRFLENFLITIDWEKHQLYLEPTKNMGPDAMVGFELNFKPNFETNEIEIVTGLKAFTKKNKIRKGATLLKVNETDISNFSHQEFCDFWNMEWPKIVDAKKLNLVILQKGKSKEISITKKKLA</sequence>
<keyword evidence="1" id="KW-0378">Hydrolase</keyword>
<dbReference type="GO" id="GO:0004190">
    <property type="term" value="F:aspartic-type endopeptidase activity"/>
    <property type="evidence" value="ECO:0007669"/>
    <property type="project" value="InterPro"/>
</dbReference>
<dbReference type="GO" id="GO:0006508">
    <property type="term" value="P:proteolysis"/>
    <property type="evidence" value="ECO:0007669"/>
    <property type="project" value="InterPro"/>
</dbReference>
<dbReference type="Gene3D" id="2.40.70.10">
    <property type="entry name" value="Acid Proteases"/>
    <property type="match status" value="1"/>
</dbReference>
<accession>A0A1A9LGF0</accession>
<dbReference type="SUPFAM" id="SSF50630">
    <property type="entry name" value="Acid proteases"/>
    <property type="match status" value="1"/>
</dbReference>